<accession>A0A2T4Y035</accession>
<dbReference type="RefSeq" id="WP_108090317.1">
    <property type="nucleotide sequence ID" value="NZ_PZPP01000013.1"/>
</dbReference>
<dbReference type="CDD" id="cd01948">
    <property type="entry name" value="EAL"/>
    <property type="match status" value="1"/>
</dbReference>
<reference evidence="2 3" key="1">
    <citation type="submission" date="2018-04" db="EMBL/GenBank/DDBJ databases">
        <title>Genome sequencing reveals highly heavy metal resistance and biotechnology application of the novel Enterobacter cloacae amazonensis isolated from wastewater river in Manaus - Amazonas.</title>
        <authorList>
            <person name="Astolfi M.C.T."/>
            <person name="Carvalho E.B.D.S."/>
            <person name="Lacerda L.B."/>
            <person name="Pinto M.V."/>
            <person name="Nogueira V.B."/>
            <person name="Barros A.M."/>
            <person name="Astolfi-Filho S."/>
        </authorList>
    </citation>
    <scope>NUCLEOTIDE SEQUENCE [LARGE SCALE GENOMIC DNA]</scope>
    <source>
        <strain evidence="3">amazonensis</strain>
    </source>
</reference>
<dbReference type="AlphaFoldDB" id="A0A2T4Y035"/>
<evidence type="ECO:0000313" key="3">
    <source>
        <dbReference type="Proteomes" id="UP000241614"/>
    </source>
</evidence>
<proteinExistence type="predicted"/>
<dbReference type="SMART" id="SM00052">
    <property type="entry name" value="EAL"/>
    <property type="match status" value="1"/>
</dbReference>
<dbReference type="PROSITE" id="PS50883">
    <property type="entry name" value="EAL"/>
    <property type="match status" value="1"/>
</dbReference>
<dbReference type="EMBL" id="PZPP01000013">
    <property type="protein sequence ID" value="PTM35547.1"/>
    <property type="molecule type" value="Genomic_DNA"/>
</dbReference>
<evidence type="ECO:0000259" key="1">
    <source>
        <dbReference type="PROSITE" id="PS50883"/>
    </source>
</evidence>
<feature type="domain" description="EAL" evidence="1">
    <location>
        <begin position="3"/>
        <end position="254"/>
    </location>
</feature>
<dbReference type="Proteomes" id="UP000241614">
    <property type="component" value="Unassembled WGS sequence"/>
</dbReference>
<name>A0A2T4Y035_ENTCL</name>
<dbReference type="InterPro" id="IPR035919">
    <property type="entry name" value="EAL_sf"/>
</dbReference>
<dbReference type="PANTHER" id="PTHR33121:SF79">
    <property type="entry name" value="CYCLIC DI-GMP PHOSPHODIESTERASE PDED-RELATED"/>
    <property type="match status" value="1"/>
</dbReference>
<dbReference type="SUPFAM" id="SSF141868">
    <property type="entry name" value="EAL domain-like"/>
    <property type="match status" value="1"/>
</dbReference>
<dbReference type="InterPro" id="IPR001633">
    <property type="entry name" value="EAL_dom"/>
</dbReference>
<protein>
    <recommendedName>
        <fullName evidence="1">EAL domain-containing protein</fullName>
    </recommendedName>
</protein>
<evidence type="ECO:0000313" key="2">
    <source>
        <dbReference type="EMBL" id="PTM35547.1"/>
    </source>
</evidence>
<dbReference type="PANTHER" id="PTHR33121">
    <property type="entry name" value="CYCLIC DI-GMP PHOSPHODIESTERASE PDEF"/>
    <property type="match status" value="1"/>
</dbReference>
<sequence>MKNLTLTDGDVFTFMGGHIVPYIQPVIDSSNNQLAGAEVLMRIKCEDGTIIPPIDFIDKIEEEGKLVSATRVIMHEIVDFFESKVDLFPDRFYFSFNISAAHFHHDGFVEDCQRFINAFNGRVGLVIELLECSVLQFDKTTVKVIKLLAKKGVRFALDDFGSGLSRVIYFHYAPISIVKLDKTLMKNTKNRMEYADVLKALYAFSRQLNMTIIAEGIETEIQKRKMEEIGVNYHQGFLYSRPVPKDVFFTNFLN</sequence>
<dbReference type="OrthoDB" id="675397at2"/>
<dbReference type="InterPro" id="IPR050706">
    <property type="entry name" value="Cyclic-di-GMP_PDE-like"/>
</dbReference>
<dbReference type="Pfam" id="PF00563">
    <property type="entry name" value="EAL"/>
    <property type="match status" value="1"/>
</dbReference>
<gene>
    <name evidence="2" type="ORF">DA103_11620</name>
</gene>
<dbReference type="Gene3D" id="3.20.20.450">
    <property type="entry name" value="EAL domain"/>
    <property type="match status" value="1"/>
</dbReference>
<dbReference type="GO" id="GO:0071111">
    <property type="term" value="F:cyclic-guanylate-specific phosphodiesterase activity"/>
    <property type="evidence" value="ECO:0007669"/>
    <property type="project" value="InterPro"/>
</dbReference>
<comment type="caution">
    <text evidence="2">The sequence shown here is derived from an EMBL/GenBank/DDBJ whole genome shotgun (WGS) entry which is preliminary data.</text>
</comment>
<organism evidence="2 3">
    <name type="scientific">Enterobacter cloacae</name>
    <dbReference type="NCBI Taxonomy" id="550"/>
    <lineage>
        <taxon>Bacteria</taxon>
        <taxon>Pseudomonadati</taxon>
        <taxon>Pseudomonadota</taxon>
        <taxon>Gammaproteobacteria</taxon>
        <taxon>Enterobacterales</taxon>
        <taxon>Enterobacteriaceae</taxon>
        <taxon>Enterobacter</taxon>
        <taxon>Enterobacter cloacae complex</taxon>
    </lineage>
</organism>